<dbReference type="SUPFAM" id="SSF52833">
    <property type="entry name" value="Thioredoxin-like"/>
    <property type="match status" value="1"/>
</dbReference>
<gene>
    <name evidence="13" type="ORF">AA0535_0280</name>
</gene>
<evidence type="ECO:0000256" key="1">
    <source>
        <dbReference type="ARBA" id="ARBA00003330"/>
    </source>
</evidence>
<evidence type="ECO:0000256" key="5">
    <source>
        <dbReference type="ARBA" id="ARBA00023002"/>
    </source>
</evidence>
<evidence type="ECO:0000256" key="10">
    <source>
        <dbReference type="ARBA" id="ARBA00042639"/>
    </source>
</evidence>
<comment type="function">
    <text evidence="1">Thiol-specific peroxidase that catalyzes the reduction of hydrogen peroxide and organic hydroperoxides to water and alcohols, respectively. Plays a role in cell protection against oxidative stress by detoxifying peroxides and as sensor of hydrogen peroxide-mediated signaling events.</text>
</comment>
<keyword evidence="3" id="KW-0575">Peroxidase</keyword>
<reference evidence="13" key="1">
    <citation type="submission" date="2013-04" db="EMBL/GenBank/DDBJ databases">
        <title>The genome sequencing project of 58 acetic acid bacteria.</title>
        <authorList>
            <person name="Okamoto-Kainuma A."/>
            <person name="Ishikawa M."/>
            <person name="Umino S."/>
            <person name="Koizumi Y."/>
            <person name="Shiwa Y."/>
            <person name="Yoshikawa H."/>
            <person name="Matsutani M."/>
            <person name="Matsushita K."/>
        </authorList>
    </citation>
    <scope>NUCLEOTIDE SEQUENCE</scope>
    <source>
        <strain evidence="13">NRIC 0535</strain>
    </source>
</reference>
<evidence type="ECO:0000313" key="14">
    <source>
        <dbReference type="Proteomes" id="UP001062776"/>
    </source>
</evidence>
<protein>
    <recommendedName>
        <fullName evidence="2">thioredoxin-dependent peroxiredoxin</fullName>
        <ecNumber evidence="2">1.11.1.24</ecNumber>
    </recommendedName>
    <alternativeName>
        <fullName evidence="8">Thioredoxin peroxidase</fullName>
    </alternativeName>
    <alternativeName>
        <fullName evidence="10">Thioredoxin-dependent peroxiredoxin Bcp</fullName>
    </alternativeName>
</protein>
<evidence type="ECO:0000256" key="7">
    <source>
        <dbReference type="ARBA" id="ARBA00023284"/>
    </source>
</evidence>
<comment type="caution">
    <text evidence="13">The sequence shown here is derived from an EMBL/GenBank/DDBJ whole genome shotgun (WGS) entry which is preliminary data.</text>
</comment>
<comment type="catalytic activity">
    <reaction evidence="11">
        <text>a hydroperoxide + [thioredoxin]-dithiol = an alcohol + [thioredoxin]-disulfide + H2O</text>
        <dbReference type="Rhea" id="RHEA:62620"/>
        <dbReference type="Rhea" id="RHEA-COMP:10698"/>
        <dbReference type="Rhea" id="RHEA-COMP:10700"/>
        <dbReference type="ChEBI" id="CHEBI:15377"/>
        <dbReference type="ChEBI" id="CHEBI:29950"/>
        <dbReference type="ChEBI" id="CHEBI:30879"/>
        <dbReference type="ChEBI" id="CHEBI:35924"/>
        <dbReference type="ChEBI" id="CHEBI:50058"/>
        <dbReference type="EC" id="1.11.1.24"/>
    </reaction>
</comment>
<dbReference type="EC" id="1.11.1.24" evidence="2"/>
<dbReference type="CDD" id="cd02970">
    <property type="entry name" value="PRX_like2"/>
    <property type="match status" value="1"/>
</dbReference>
<evidence type="ECO:0000256" key="8">
    <source>
        <dbReference type="ARBA" id="ARBA00032824"/>
    </source>
</evidence>
<dbReference type="PANTHER" id="PTHR42801:SF7">
    <property type="entry name" value="SLL1159 PROTEIN"/>
    <property type="match status" value="1"/>
</dbReference>
<keyword evidence="6" id="KW-1015">Disulfide bond</keyword>
<dbReference type="Pfam" id="PF00578">
    <property type="entry name" value="AhpC-TSA"/>
    <property type="match status" value="1"/>
</dbReference>
<evidence type="ECO:0000313" key="13">
    <source>
        <dbReference type="EMBL" id="GBQ83580.1"/>
    </source>
</evidence>
<dbReference type="PROSITE" id="PS51352">
    <property type="entry name" value="THIOREDOXIN_2"/>
    <property type="match status" value="1"/>
</dbReference>
<dbReference type="InterPro" id="IPR036249">
    <property type="entry name" value="Thioredoxin-like_sf"/>
</dbReference>
<evidence type="ECO:0000256" key="2">
    <source>
        <dbReference type="ARBA" id="ARBA00013017"/>
    </source>
</evidence>
<name>A0ABQ0PWT0_9PROT</name>
<accession>A0ABQ0PWT0</accession>
<dbReference type="Proteomes" id="UP001062776">
    <property type="component" value="Unassembled WGS sequence"/>
</dbReference>
<evidence type="ECO:0000256" key="4">
    <source>
        <dbReference type="ARBA" id="ARBA00022862"/>
    </source>
</evidence>
<evidence type="ECO:0000259" key="12">
    <source>
        <dbReference type="PROSITE" id="PS51352"/>
    </source>
</evidence>
<keyword evidence="7" id="KW-0676">Redox-active center</keyword>
<comment type="similarity">
    <text evidence="9">Belongs to the peroxiredoxin family. BCP/PrxQ subfamily.</text>
</comment>
<organism evidence="13 14">
    <name type="scientific">Asaia krungthepensis NRIC 0535</name>
    <dbReference type="NCBI Taxonomy" id="1307925"/>
    <lineage>
        <taxon>Bacteria</taxon>
        <taxon>Pseudomonadati</taxon>
        <taxon>Pseudomonadota</taxon>
        <taxon>Alphaproteobacteria</taxon>
        <taxon>Acetobacterales</taxon>
        <taxon>Acetobacteraceae</taxon>
        <taxon>Asaia</taxon>
    </lineage>
</organism>
<evidence type="ECO:0000256" key="3">
    <source>
        <dbReference type="ARBA" id="ARBA00022559"/>
    </source>
</evidence>
<dbReference type="InterPro" id="IPR013766">
    <property type="entry name" value="Thioredoxin_domain"/>
</dbReference>
<evidence type="ECO:0000256" key="11">
    <source>
        <dbReference type="ARBA" id="ARBA00049091"/>
    </source>
</evidence>
<dbReference type="InterPro" id="IPR000866">
    <property type="entry name" value="AhpC/TSA"/>
</dbReference>
<dbReference type="PANTHER" id="PTHR42801">
    <property type="entry name" value="THIOREDOXIN-DEPENDENT PEROXIDE REDUCTASE"/>
    <property type="match status" value="1"/>
</dbReference>
<keyword evidence="4" id="KW-0049">Antioxidant</keyword>
<evidence type="ECO:0000256" key="6">
    <source>
        <dbReference type="ARBA" id="ARBA00023157"/>
    </source>
</evidence>
<evidence type="ECO:0000256" key="9">
    <source>
        <dbReference type="ARBA" id="ARBA00038489"/>
    </source>
</evidence>
<dbReference type="Gene3D" id="3.40.30.10">
    <property type="entry name" value="Glutaredoxin"/>
    <property type="match status" value="1"/>
</dbReference>
<feature type="domain" description="Thioredoxin" evidence="12">
    <location>
        <begin position="58"/>
        <end position="231"/>
    </location>
</feature>
<dbReference type="EMBL" id="BAPV01000003">
    <property type="protein sequence ID" value="GBQ83580.1"/>
    <property type="molecule type" value="Genomic_DNA"/>
</dbReference>
<proteinExistence type="inferred from homology"/>
<keyword evidence="14" id="KW-1185">Reference proteome</keyword>
<dbReference type="RefSeq" id="WP_264814112.1">
    <property type="nucleotide sequence ID" value="NZ_BAPV01000003.1"/>
</dbReference>
<sequence length="234" mass="26674">MGDFPTALDATDHKTPSLSERFEALEREREQSWPAEALTINRDQRSLLVREHDLSKGAAVGDRFPDATLTRLDGTLLQYPSADRGPSVLIFFRFAGCPACNIALPFYRDHLFPELKRRNIELLAISPQPIHLLRDISDKHHLPFTVASDERLSLARKLGITYRYDEPSRRSAVEKGIDPLTLNGTDTWVLPKPAVYVVDHEKTIIFRDVSPDWMERTETAPILKAVADFTQYYD</sequence>
<dbReference type="InterPro" id="IPR050924">
    <property type="entry name" value="Peroxiredoxin_BCP/PrxQ"/>
</dbReference>
<keyword evidence="5" id="KW-0560">Oxidoreductase</keyword>